<evidence type="ECO:0000313" key="1">
    <source>
        <dbReference type="EMBL" id="ASZ74608.1"/>
    </source>
</evidence>
<evidence type="ECO:0000313" key="2">
    <source>
        <dbReference type="Proteomes" id="UP000226037"/>
    </source>
</evidence>
<gene>
    <name evidence="1" type="ORF">SEA_PHABBA_33</name>
</gene>
<sequence>MSGITFDPKAFNLDAQGRKVYWMVSWLRSETPNGTYRITKMNSRHWSISHTQVINGGQDSIVRHIGMATTREVAIRYAEIDAANLEDKILDRVLGRNFLRQVAEAAAGAELRSA</sequence>
<keyword evidence="2" id="KW-1185">Reference proteome</keyword>
<accession>A0A249XSB0</accession>
<proteinExistence type="predicted"/>
<protein>
    <submittedName>
        <fullName evidence="1">Uncharacterized protein</fullName>
    </submittedName>
</protein>
<dbReference type="Proteomes" id="UP000226037">
    <property type="component" value="Segment"/>
</dbReference>
<organism evidence="1 2">
    <name type="scientific">Mycobacterium phage Phabba</name>
    <dbReference type="NCBI Taxonomy" id="2027899"/>
    <lineage>
        <taxon>Viruses</taxon>
        <taxon>Duplodnaviria</taxon>
        <taxon>Heunggongvirae</taxon>
        <taxon>Uroviricota</taxon>
        <taxon>Caudoviricetes</taxon>
        <taxon>Ceeclamvirinae</taxon>
        <taxon>Myrnavirus</taxon>
        <taxon>Myrnavirus phabba</taxon>
        <taxon>Myranavirus phabba</taxon>
    </lineage>
</organism>
<name>A0A249XSB0_9CAUD</name>
<dbReference type="EMBL" id="MF668280">
    <property type="protein sequence ID" value="ASZ74608.1"/>
    <property type="molecule type" value="Genomic_DNA"/>
</dbReference>
<reference evidence="2" key="1">
    <citation type="submission" date="2017-08" db="EMBL/GenBank/DDBJ databases">
        <authorList>
            <person name="de Groot N.N."/>
        </authorList>
    </citation>
    <scope>NUCLEOTIDE SEQUENCE [LARGE SCALE GENOMIC DNA]</scope>
</reference>